<protein>
    <recommendedName>
        <fullName evidence="4">Lipoprotein</fullName>
    </recommendedName>
</protein>
<dbReference type="KEGG" id="lch:Lcho_3676"/>
<gene>
    <name evidence="2" type="ordered locus">Lcho_3676</name>
</gene>
<dbReference type="AlphaFoldDB" id="B1Y534"/>
<dbReference type="STRING" id="395495.Lcho_3676"/>
<accession>B1Y534</accession>
<feature type="signal peptide" evidence="1">
    <location>
        <begin position="1"/>
        <end position="24"/>
    </location>
</feature>
<keyword evidence="3" id="KW-1185">Reference proteome</keyword>
<evidence type="ECO:0008006" key="4">
    <source>
        <dbReference type="Google" id="ProtNLM"/>
    </source>
</evidence>
<evidence type="ECO:0000313" key="3">
    <source>
        <dbReference type="Proteomes" id="UP000001693"/>
    </source>
</evidence>
<reference evidence="2 3" key="1">
    <citation type="submission" date="2008-03" db="EMBL/GenBank/DDBJ databases">
        <title>Complete sequence of Leptothrix cholodnii SP-6.</title>
        <authorList>
            <consortium name="US DOE Joint Genome Institute"/>
            <person name="Copeland A."/>
            <person name="Lucas S."/>
            <person name="Lapidus A."/>
            <person name="Glavina del Rio T."/>
            <person name="Dalin E."/>
            <person name="Tice H."/>
            <person name="Bruce D."/>
            <person name="Goodwin L."/>
            <person name="Pitluck S."/>
            <person name="Chertkov O."/>
            <person name="Brettin T."/>
            <person name="Detter J.C."/>
            <person name="Han C."/>
            <person name="Kuske C.R."/>
            <person name="Schmutz J."/>
            <person name="Larimer F."/>
            <person name="Land M."/>
            <person name="Hauser L."/>
            <person name="Kyrpides N."/>
            <person name="Lykidis A."/>
            <person name="Emerson D."/>
            <person name="Richardson P."/>
        </authorList>
    </citation>
    <scope>NUCLEOTIDE SEQUENCE [LARGE SCALE GENOMIC DNA]</scope>
    <source>
        <strain evidence="3">ATCC 51168 / LMG 8142 / SP-6</strain>
    </source>
</reference>
<name>B1Y534_LEPCP</name>
<dbReference type="eggNOG" id="ENOG5033DA7">
    <property type="taxonomic scope" value="Bacteria"/>
</dbReference>
<dbReference type="EMBL" id="CP001013">
    <property type="protein sequence ID" value="ACB35930.1"/>
    <property type="molecule type" value="Genomic_DNA"/>
</dbReference>
<feature type="chain" id="PRO_5002771177" description="Lipoprotein" evidence="1">
    <location>
        <begin position="25"/>
        <end position="74"/>
    </location>
</feature>
<keyword evidence="1" id="KW-0732">Signal</keyword>
<evidence type="ECO:0000256" key="1">
    <source>
        <dbReference type="SAM" id="SignalP"/>
    </source>
</evidence>
<dbReference type="Proteomes" id="UP000001693">
    <property type="component" value="Chromosome"/>
</dbReference>
<evidence type="ECO:0000313" key="2">
    <source>
        <dbReference type="EMBL" id="ACB35930.1"/>
    </source>
</evidence>
<sequence length="74" mass="8303" precursor="true">MHATLLLLTLAAATFLGACSSRMAYESGQAMQRNACDKIIDMQERQRCMARVNMPYDKYQREADEARGGAVESR</sequence>
<proteinExistence type="predicted"/>
<dbReference type="HOGENOM" id="CLU_195979_0_0_4"/>
<organism evidence="2 3">
    <name type="scientific">Leptothrix cholodnii (strain ATCC 51168 / LMG 8142 / SP-6)</name>
    <name type="common">Leptothrix discophora (strain SP-6)</name>
    <dbReference type="NCBI Taxonomy" id="395495"/>
    <lineage>
        <taxon>Bacteria</taxon>
        <taxon>Pseudomonadati</taxon>
        <taxon>Pseudomonadota</taxon>
        <taxon>Betaproteobacteria</taxon>
        <taxon>Burkholderiales</taxon>
        <taxon>Sphaerotilaceae</taxon>
        <taxon>Leptothrix</taxon>
    </lineage>
</organism>
<dbReference type="OrthoDB" id="8549796at2"/>
<dbReference type="RefSeq" id="WP_012348677.1">
    <property type="nucleotide sequence ID" value="NC_010524.1"/>
</dbReference>